<proteinExistence type="predicted"/>
<name>A0A6J5AUJ9_9BURK</name>
<dbReference type="RefSeq" id="WP_231689875.1">
    <property type="nucleotide sequence ID" value="NZ_CADIJR010000047.1"/>
</dbReference>
<evidence type="ECO:0000313" key="2">
    <source>
        <dbReference type="EMBL" id="CAB3679306.1"/>
    </source>
</evidence>
<evidence type="ECO:0000256" key="1">
    <source>
        <dbReference type="SAM" id="SignalP"/>
    </source>
</evidence>
<protein>
    <recommendedName>
        <fullName evidence="4">Fimbrial-type adhesion domain-containing protein</fullName>
    </recommendedName>
</protein>
<keyword evidence="1" id="KW-0732">Signal</keyword>
<accession>A0A6J5AUJ9</accession>
<gene>
    <name evidence="2" type="ORF">LMG26845_04181</name>
</gene>
<feature type="chain" id="PRO_5026822284" description="Fimbrial-type adhesion domain-containing protein" evidence="1">
    <location>
        <begin position="19"/>
        <end position="366"/>
    </location>
</feature>
<dbReference type="GeneID" id="92900059"/>
<organism evidence="2 3">
    <name type="scientific">Achromobacter insuavis</name>
    <dbReference type="NCBI Taxonomy" id="1287735"/>
    <lineage>
        <taxon>Bacteria</taxon>
        <taxon>Pseudomonadati</taxon>
        <taxon>Pseudomonadota</taxon>
        <taxon>Betaproteobacteria</taxon>
        <taxon>Burkholderiales</taxon>
        <taxon>Alcaligenaceae</taxon>
        <taxon>Achromobacter</taxon>
    </lineage>
</organism>
<sequence>MLIIFCAAVMGLPGLAQAQTSGRGCASSGGFNIQLIPSVNFTLGKLPPPGTEIYRTTTYVINYECYYFDKLGNAATVTPQLYALSDYGKLNDALLKAGLQLAIIVNGDESNPWYPNLIPGTRPVSETHEAGLPYTGTSGPRTVSIAAKLSVVNDNPPAARYPVPSATIFKLVPAYGAGSSSGPFITSSATRMQYVPQCIGDVSVDNLVQFDRVMAVTGYMGTLPQQHPFTVTGRINPSCAIGSLTAPASPDNAQTQFLMLLAAQFVLQGAGRLDDAGQSIILSNDDGVDNGLKMQILDADNANLPVTILPAPAPPSRADVGNFGQLVGYNPAAAVHTYTALLMPDPGKELKIGKYSTQVLVRVTYY</sequence>
<evidence type="ECO:0000313" key="3">
    <source>
        <dbReference type="Proteomes" id="UP000507979"/>
    </source>
</evidence>
<feature type="signal peptide" evidence="1">
    <location>
        <begin position="1"/>
        <end position="18"/>
    </location>
</feature>
<dbReference type="Proteomes" id="UP000507979">
    <property type="component" value="Unassembled WGS sequence"/>
</dbReference>
<reference evidence="2 3" key="1">
    <citation type="submission" date="2020-04" db="EMBL/GenBank/DDBJ databases">
        <authorList>
            <person name="De Canck E."/>
        </authorList>
    </citation>
    <scope>NUCLEOTIDE SEQUENCE [LARGE SCALE GENOMIC DNA]</scope>
    <source>
        <strain evidence="2 3">LMG 26845</strain>
    </source>
</reference>
<keyword evidence="3" id="KW-1185">Reference proteome</keyword>
<dbReference type="EMBL" id="CADIJR010000047">
    <property type="protein sequence ID" value="CAB3679306.1"/>
    <property type="molecule type" value="Genomic_DNA"/>
</dbReference>
<evidence type="ECO:0008006" key="4">
    <source>
        <dbReference type="Google" id="ProtNLM"/>
    </source>
</evidence>
<dbReference type="AlphaFoldDB" id="A0A6J5AUJ9"/>